<feature type="non-terminal residue" evidence="1">
    <location>
        <position position="50"/>
    </location>
</feature>
<organism evidence="1 2">
    <name type="scientific">Ambispora leptoticha</name>
    <dbReference type="NCBI Taxonomy" id="144679"/>
    <lineage>
        <taxon>Eukaryota</taxon>
        <taxon>Fungi</taxon>
        <taxon>Fungi incertae sedis</taxon>
        <taxon>Mucoromycota</taxon>
        <taxon>Glomeromycotina</taxon>
        <taxon>Glomeromycetes</taxon>
        <taxon>Archaeosporales</taxon>
        <taxon>Ambisporaceae</taxon>
        <taxon>Ambispora</taxon>
    </lineage>
</organism>
<evidence type="ECO:0000313" key="2">
    <source>
        <dbReference type="Proteomes" id="UP000789508"/>
    </source>
</evidence>
<comment type="caution">
    <text evidence="1">The sequence shown here is derived from an EMBL/GenBank/DDBJ whole genome shotgun (WGS) entry which is preliminary data.</text>
</comment>
<accession>A0A9N9IJ98</accession>
<dbReference type="Proteomes" id="UP000789508">
    <property type="component" value="Unassembled WGS sequence"/>
</dbReference>
<protein>
    <submittedName>
        <fullName evidence="1">11117_t:CDS:1</fullName>
    </submittedName>
</protein>
<sequence>MTSLLELNAITEPTWKRNELNSQINDIWTNTDIALDFTKSELIEASKITD</sequence>
<keyword evidence="2" id="KW-1185">Reference proteome</keyword>
<name>A0A9N9IJ98_9GLOM</name>
<gene>
    <name evidence="1" type="ORF">ALEPTO_LOCUS12872</name>
</gene>
<dbReference type="EMBL" id="CAJVPS010034140">
    <property type="protein sequence ID" value="CAG8738681.1"/>
    <property type="molecule type" value="Genomic_DNA"/>
</dbReference>
<dbReference type="AlphaFoldDB" id="A0A9N9IJ98"/>
<evidence type="ECO:0000313" key="1">
    <source>
        <dbReference type="EMBL" id="CAG8738681.1"/>
    </source>
</evidence>
<feature type="non-terminal residue" evidence="1">
    <location>
        <position position="1"/>
    </location>
</feature>
<proteinExistence type="predicted"/>
<reference evidence="1" key="1">
    <citation type="submission" date="2021-06" db="EMBL/GenBank/DDBJ databases">
        <authorList>
            <person name="Kallberg Y."/>
            <person name="Tangrot J."/>
            <person name="Rosling A."/>
        </authorList>
    </citation>
    <scope>NUCLEOTIDE SEQUENCE</scope>
    <source>
        <strain evidence="1">FL130A</strain>
    </source>
</reference>